<keyword evidence="2" id="KW-1185">Reference proteome</keyword>
<accession>A0ABT9PJI0</accession>
<name>A0ABT9PJI0_9ACTO</name>
<reference evidence="1 2" key="1">
    <citation type="submission" date="2023-07" db="EMBL/GenBank/DDBJ databases">
        <title>Sequencing the genomes of 1000 actinobacteria strains.</title>
        <authorList>
            <person name="Klenk H.-P."/>
        </authorList>
    </citation>
    <scope>NUCLEOTIDE SEQUENCE [LARGE SCALE GENOMIC DNA]</scope>
    <source>
        <strain evidence="1 2">DSM 19515</strain>
    </source>
</reference>
<comment type="caution">
    <text evidence="1">The sequence shown here is derived from an EMBL/GenBank/DDBJ whole genome shotgun (WGS) entry which is preliminary data.</text>
</comment>
<proteinExistence type="predicted"/>
<dbReference type="RefSeq" id="WP_307635009.1">
    <property type="nucleotide sequence ID" value="NZ_JAUSQL010000001.1"/>
</dbReference>
<organism evidence="1 2">
    <name type="scientific">Trueperella abortisuis</name>
    <dbReference type="NCBI Taxonomy" id="445930"/>
    <lineage>
        <taxon>Bacteria</taxon>
        <taxon>Bacillati</taxon>
        <taxon>Actinomycetota</taxon>
        <taxon>Actinomycetes</taxon>
        <taxon>Actinomycetales</taxon>
        <taxon>Actinomycetaceae</taxon>
        <taxon>Trueperella</taxon>
    </lineage>
</organism>
<evidence type="ECO:0000313" key="2">
    <source>
        <dbReference type="Proteomes" id="UP001230145"/>
    </source>
</evidence>
<dbReference type="EMBL" id="JAUSQL010000001">
    <property type="protein sequence ID" value="MDP9832833.1"/>
    <property type="molecule type" value="Genomic_DNA"/>
</dbReference>
<protein>
    <submittedName>
        <fullName evidence="1">Phage-related protein</fullName>
    </submittedName>
</protein>
<gene>
    <name evidence="1" type="ORF">J2S45_001512</name>
</gene>
<evidence type="ECO:0000313" key="1">
    <source>
        <dbReference type="EMBL" id="MDP9832833.1"/>
    </source>
</evidence>
<dbReference type="Proteomes" id="UP001230145">
    <property type="component" value="Unassembled WGS sequence"/>
</dbReference>
<sequence>MRGFILGDFDSLASGCRVTSLPAVSFTARATTDVEVAGGEGIITRTTGWSPRTLSIGLLAPSLDVVEHLAGTATHSGLYLRLSHLPGRYLITTKGSVSELSRFGTRWKATLEVTCRPFTYLDAGLTPVPLRAGGVVRVVNPTLLDSRPVITLSGSGTTTITINNTPYRVVLPGSGELVIDCGSMTCTVSGKTLTDALLALDFPVLVPGVNTLALPAGVSGRLIPMWRTP</sequence>